<accession>A0A5M6ZM99</accession>
<evidence type="ECO:0000313" key="6">
    <source>
        <dbReference type="Proteomes" id="UP000325122"/>
    </source>
</evidence>
<proteinExistence type="inferred from homology"/>
<keyword evidence="3" id="KW-1015">Disulfide bond</keyword>
<reference evidence="5 6" key="1">
    <citation type="submission" date="2019-09" db="EMBL/GenBank/DDBJ databases">
        <authorList>
            <person name="Kevbrin V."/>
            <person name="Grouzdev D.S."/>
        </authorList>
    </citation>
    <scope>NUCLEOTIDE SEQUENCE [LARGE SCALE GENOMIC DNA]</scope>
    <source>
        <strain evidence="5 6">G-192</strain>
    </source>
</reference>
<keyword evidence="4" id="KW-0325">Glycoprotein</keyword>
<dbReference type="InterPro" id="IPR051288">
    <property type="entry name" value="Serum_paraoxonase/arylesterase"/>
</dbReference>
<dbReference type="AlphaFoldDB" id="A0A5M6ZM99"/>
<dbReference type="Pfam" id="PF01731">
    <property type="entry name" value="Arylesterase"/>
    <property type="match status" value="1"/>
</dbReference>
<evidence type="ECO:0000256" key="1">
    <source>
        <dbReference type="ARBA" id="ARBA00008595"/>
    </source>
</evidence>
<evidence type="ECO:0000256" key="2">
    <source>
        <dbReference type="ARBA" id="ARBA00022801"/>
    </source>
</evidence>
<dbReference type="SUPFAM" id="SSF63829">
    <property type="entry name" value="Calcium-dependent phosphotriesterase"/>
    <property type="match status" value="1"/>
</dbReference>
<sequence>MRFVWIGLGVIVALIGARMAYVVIPASGALTPVSEIGTEGCVRVPVAPGTEDVTIDPVTGLAFVSAQDRRAGSMAQTNGIYVFDPANPDLVRRVSNDAPADFRPHGISLWRGQGPDGEAMARLFVISHPASGSQVLIYDIGEGGALTHLETVTDPVIRSPNDVVGVGPRQFYITNDTYFGDTPMGYLEAFLGLPLGNVAYFDGRSARKAAGGFIYANGINVSADGRQLYAAAFLGREVQVFDRDIASGELTRTARHRMPLGADNIEIGPDGALYVGGNVQVFAFLAHAEDESALAPSIVMRLDPQTGEQRTVFMNDGSLINSASVGAVHDGRLAVGAVFDAHVLLCPYDG</sequence>
<dbReference type="PANTHER" id="PTHR11799:SF12">
    <property type="entry name" value="PARAOXONASE-RELATED"/>
    <property type="match status" value="1"/>
</dbReference>
<gene>
    <name evidence="5" type="ORF">F1654_02120</name>
</gene>
<organism evidence="5 6">
    <name type="scientific">Alkalicaulis satelles</name>
    <dbReference type="NCBI Taxonomy" id="2609175"/>
    <lineage>
        <taxon>Bacteria</taxon>
        <taxon>Pseudomonadati</taxon>
        <taxon>Pseudomonadota</taxon>
        <taxon>Alphaproteobacteria</taxon>
        <taxon>Maricaulales</taxon>
        <taxon>Maricaulaceae</taxon>
        <taxon>Alkalicaulis</taxon>
    </lineage>
</organism>
<keyword evidence="6" id="KW-1185">Reference proteome</keyword>
<dbReference type="GO" id="GO:0004064">
    <property type="term" value="F:arylesterase activity"/>
    <property type="evidence" value="ECO:0007669"/>
    <property type="project" value="InterPro"/>
</dbReference>
<comment type="caution">
    <text evidence="5">The sequence shown here is derived from an EMBL/GenBank/DDBJ whole genome shotgun (WGS) entry which is preliminary data.</text>
</comment>
<dbReference type="PANTHER" id="PTHR11799">
    <property type="entry name" value="PARAOXONASE"/>
    <property type="match status" value="1"/>
</dbReference>
<dbReference type="PRINTS" id="PR01785">
    <property type="entry name" value="PARAOXONASE"/>
</dbReference>
<dbReference type="Proteomes" id="UP000325122">
    <property type="component" value="Unassembled WGS sequence"/>
</dbReference>
<protein>
    <recommendedName>
        <fullName evidence="7">Arylesterase</fullName>
    </recommendedName>
</protein>
<evidence type="ECO:0000256" key="3">
    <source>
        <dbReference type="ARBA" id="ARBA00023157"/>
    </source>
</evidence>
<dbReference type="InterPro" id="IPR011042">
    <property type="entry name" value="6-blade_b-propeller_TolB-like"/>
</dbReference>
<comment type="similarity">
    <text evidence="1">Belongs to the paraoxonase family.</text>
</comment>
<dbReference type="InterPro" id="IPR002640">
    <property type="entry name" value="Arylesterase"/>
</dbReference>
<name>A0A5M6ZM99_9PROT</name>
<evidence type="ECO:0000256" key="4">
    <source>
        <dbReference type="ARBA" id="ARBA00023180"/>
    </source>
</evidence>
<dbReference type="RefSeq" id="WP_150021848.1">
    <property type="nucleotide sequence ID" value="NZ_VWOJ01000001.1"/>
</dbReference>
<evidence type="ECO:0008006" key="7">
    <source>
        <dbReference type="Google" id="ProtNLM"/>
    </source>
</evidence>
<keyword evidence="2" id="KW-0378">Hydrolase</keyword>
<dbReference type="Gene3D" id="2.120.10.30">
    <property type="entry name" value="TolB, C-terminal domain"/>
    <property type="match status" value="1"/>
</dbReference>
<dbReference type="EMBL" id="VWOJ01000001">
    <property type="protein sequence ID" value="KAA5804817.1"/>
    <property type="molecule type" value="Genomic_DNA"/>
</dbReference>
<evidence type="ECO:0000313" key="5">
    <source>
        <dbReference type="EMBL" id="KAA5804817.1"/>
    </source>
</evidence>